<evidence type="ECO:0000313" key="4">
    <source>
        <dbReference type="Proteomes" id="UP000694240"/>
    </source>
</evidence>
<reference evidence="3 4" key="1">
    <citation type="submission" date="2020-12" db="EMBL/GenBank/DDBJ databases">
        <title>Concerted genomic and epigenomic changes stabilize Arabidopsis allopolyploids.</title>
        <authorList>
            <person name="Chen Z."/>
        </authorList>
    </citation>
    <scope>NUCLEOTIDE SEQUENCE [LARGE SCALE GENOMIC DNA]</scope>
    <source>
        <strain evidence="3">Allo738</strain>
        <tissue evidence="3">Leaf</tissue>
    </source>
</reference>
<feature type="compositionally biased region" description="Polar residues" evidence="1">
    <location>
        <begin position="117"/>
        <end position="127"/>
    </location>
</feature>
<evidence type="ECO:0000259" key="2">
    <source>
        <dbReference type="Pfam" id="PF14392"/>
    </source>
</evidence>
<keyword evidence="4" id="KW-1185">Reference proteome</keyword>
<evidence type="ECO:0000313" key="3">
    <source>
        <dbReference type="EMBL" id="KAG7648909.1"/>
    </source>
</evidence>
<comment type="caution">
    <text evidence="3">The sequence shown here is derived from an EMBL/GenBank/DDBJ whole genome shotgun (WGS) entry which is preliminary data.</text>
</comment>
<dbReference type="InterPro" id="IPR025836">
    <property type="entry name" value="Zn_knuckle_CX2CX4HX4C"/>
</dbReference>
<evidence type="ECO:0000256" key="1">
    <source>
        <dbReference type="SAM" id="MobiDB-lite"/>
    </source>
</evidence>
<name>A0A8T2GN86_9BRAS</name>
<feature type="region of interest" description="Disordered" evidence="1">
    <location>
        <begin position="117"/>
        <end position="137"/>
    </location>
</feature>
<feature type="region of interest" description="Disordered" evidence="1">
    <location>
        <begin position="167"/>
        <end position="188"/>
    </location>
</feature>
<proteinExistence type="predicted"/>
<dbReference type="Pfam" id="PF14392">
    <property type="entry name" value="zf-CCHC_4"/>
    <property type="match status" value="1"/>
</dbReference>
<sequence length="303" mass="34260">MSDFENIVLPSSCDSQVTAWPVLELDFNQDTSTYVAFIRVKIRLVFTDRLRFFRRVRFESREGAMIGFEYEKLRRICTNCCRITHHVNNCPFLNAPVIHDDEVEVLDVPVWEEGAASNTITDQTHMTSSDSSDISSASLISQPLPPASLASHEPHLVAGSEASRLVNPRPIPQNHFSSSSSDFKGKGKAKMEIGECSKRKKDKQVVDDALRNVRQCRKDQGIRIMILQINLDIELASFVRTAGAVASHKMMKLLTPFSTVVLRRSKYSILDDLEGYITSGVYTYKVTISTKLKICFSLYFHLF</sequence>
<dbReference type="Proteomes" id="UP000694240">
    <property type="component" value="Chromosome 1"/>
</dbReference>
<protein>
    <submittedName>
        <fullName evidence="3">Zinc knuckle CX2CX4HX4C</fullName>
    </submittedName>
</protein>
<feature type="compositionally biased region" description="Low complexity" evidence="1">
    <location>
        <begin position="128"/>
        <end position="137"/>
    </location>
</feature>
<organism evidence="3 4">
    <name type="scientific">Arabidopsis thaliana x Arabidopsis arenosa</name>
    <dbReference type="NCBI Taxonomy" id="1240361"/>
    <lineage>
        <taxon>Eukaryota</taxon>
        <taxon>Viridiplantae</taxon>
        <taxon>Streptophyta</taxon>
        <taxon>Embryophyta</taxon>
        <taxon>Tracheophyta</taxon>
        <taxon>Spermatophyta</taxon>
        <taxon>Magnoliopsida</taxon>
        <taxon>eudicotyledons</taxon>
        <taxon>Gunneridae</taxon>
        <taxon>Pentapetalae</taxon>
        <taxon>rosids</taxon>
        <taxon>malvids</taxon>
        <taxon>Brassicales</taxon>
        <taxon>Brassicaceae</taxon>
        <taxon>Camelineae</taxon>
        <taxon>Arabidopsis</taxon>
    </lineage>
</organism>
<dbReference type="AlphaFoldDB" id="A0A8T2GN86"/>
<accession>A0A8T2GN86</accession>
<dbReference type="EMBL" id="JAEFBK010000001">
    <property type="protein sequence ID" value="KAG7648909.1"/>
    <property type="molecule type" value="Genomic_DNA"/>
</dbReference>
<gene>
    <name evidence="3" type="ORF">ISN45_At01g039970</name>
</gene>
<feature type="domain" description="Zinc knuckle CX2CX4HX4C" evidence="2">
    <location>
        <begin position="45"/>
        <end position="92"/>
    </location>
</feature>